<dbReference type="Proteomes" id="UP001529510">
    <property type="component" value="Unassembled WGS sequence"/>
</dbReference>
<dbReference type="EMBL" id="JAMKFB020000013">
    <property type="protein sequence ID" value="KAL0177460.1"/>
    <property type="molecule type" value="Genomic_DNA"/>
</dbReference>
<dbReference type="InterPro" id="IPR041588">
    <property type="entry name" value="Integrase_H2C2"/>
</dbReference>
<dbReference type="AlphaFoldDB" id="A0ABD0PUR5"/>
<reference evidence="2 3" key="1">
    <citation type="submission" date="2024-05" db="EMBL/GenBank/DDBJ databases">
        <title>Genome sequencing and assembly of Indian major carp, Cirrhinus mrigala (Hamilton, 1822).</title>
        <authorList>
            <person name="Mohindra V."/>
            <person name="Chowdhury L.M."/>
            <person name="Lal K."/>
            <person name="Jena J.K."/>
        </authorList>
    </citation>
    <scope>NUCLEOTIDE SEQUENCE [LARGE SCALE GENOMIC DNA]</scope>
    <source>
        <strain evidence="2">CM1030</strain>
        <tissue evidence="2">Blood</tissue>
    </source>
</reference>
<gene>
    <name evidence="2" type="ORF">M9458_026354</name>
</gene>
<dbReference type="Gene3D" id="3.30.420.10">
    <property type="entry name" value="Ribonuclease H-like superfamily/Ribonuclease H"/>
    <property type="match status" value="1"/>
</dbReference>
<dbReference type="SUPFAM" id="SSF53098">
    <property type="entry name" value="Ribonuclease H-like"/>
    <property type="match status" value="1"/>
</dbReference>
<dbReference type="Pfam" id="PF17921">
    <property type="entry name" value="Integrase_H2C2"/>
    <property type="match status" value="1"/>
</dbReference>
<dbReference type="CDD" id="cd01644">
    <property type="entry name" value="RT_pepA17"/>
    <property type="match status" value="1"/>
</dbReference>
<dbReference type="InterPro" id="IPR012337">
    <property type="entry name" value="RNaseH-like_sf"/>
</dbReference>
<evidence type="ECO:0000313" key="3">
    <source>
        <dbReference type="Proteomes" id="UP001529510"/>
    </source>
</evidence>
<comment type="caution">
    <text evidence="2">The sequence shown here is derived from an EMBL/GenBank/DDBJ whole genome shotgun (WGS) entry which is preliminary data.</text>
</comment>
<keyword evidence="3" id="KW-1185">Reference proteome</keyword>
<feature type="non-terminal residue" evidence="2">
    <location>
        <position position="1"/>
    </location>
</feature>
<dbReference type="InterPro" id="IPR043502">
    <property type="entry name" value="DNA/RNA_pol_sf"/>
</dbReference>
<dbReference type="GO" id="GO:0006259">
    <property type="term" value="P:DNA metabolic process"/>
    <property type="evidence" value="ECO:0007669"/>
    <property type="project" value="UniProtKB-ARBA"/>
</dbReference>
<dbReference type="PANTHER" id="PTHR47331:SF1">
    <property type="entry name" value="GAG-LIKE PROTEIN"/>
    <property type="match status" value="1"/>
</dbReference>
<sequence>LKRKLKRNESFHSEYAAFLNDVISQGYAEVVPQQEMEGAEGRTWYIPHHGVYHPKKNTLRVVFDCGAVYQGVSLNSELLQGPDLTNSLIGVLLRFRREPIALMADIRSMFHQVRVSKSDIDFLRFLWWPDGDTEKDPIDHRMLVHLFGAVSSPSCASFALRRTAEDHPHHPRPQVTDTIINNFYVDDCLASLPTVQDAVQLAADLVEVCSKGGFQLTKWVSNNRAVLSTIKEEERGKDIRSLDLDKDQLPTDHALGLQWSVEDDTFRFDIIVPEKPHTRRGILSMVSSVYDPLGILAPLTLPAKQLLQQFCKQGYGWDEPIPRDQSKQWSSWIQDLPKLADFSVSRCIKPTNFGNPQSFQLHHFADASEVGYGTVSYLRMTNDRGKIHVCFMMGKARVAPLKQMTIPRLELAAAVLSIKVDKLLKAELHLILQSSQFWIDSQAVLKYIANDSARFHTFVANRVSFIRENSSVQQWKFINSKNNPADDASRGLSVQKFLDNQRWIHGPEFLWKQKHTWPADCTEAVSLSQDDPEVKHCPVVCNVIQDAASPTHKLLTFFSDWTKLVKAVAWYQRLGDSLLLLADKRKQLLTDITTRSRHQNVMSDLQAFKAKLGSRCTSLNDLERAERAILSFTQRQTFPSEYERLGTTPPSGVPKKSKIYKLDPVLKDGLIRVGGRLSRAAMSETMKYPIILPKQSHISSLLLRHIHEKYGHCGRNYILSQLRKKYWIISGNSAARSVISKCVPCRRLKNRTGEQKMANLPYERTQPDLPPFTKVGMDYFGPIETRRGRNLVKRYGVLFTCLSCRAVHLEMAYSLETDPCIHAIRRFVCRQGQVQHIWSDNGTNLVGAEKELKKALSSFNNNKIQSAMLDKEIQGTFNPPGASHQGGVWERLIRSARWVLNSLLHEQTLTDEGLQTLFCEVEAILNNRPITTTSSDPFDLEPLTPNHILLLNSQPILPPGEFSKVDLYTRRRWKQVQYLADLFWKRWTQEYLTLMQERQKWSKVRQNINVGDIVVIVDPTSPRSSWPLARILETKPDSGGLVRSVKLKTKTGILERPITKLCLL</sequence>
<organism evidence="2 3">
    <name type="scientific">Cirrhinus mrigala</name>
    <name type="common">Mrigala</name>
    <dbReference type="NCBI Taxonomy" id="683832"/>
    <lineage>
        <taxon>Eukaryota</taxon>
        <taxon>Metazoa</taxon>
        <taxon>Chordata</taxon>
        <taxon>Craniata</taxon>
        <taxon>Vertebrata</taxon>
        <taxon>Euteleostomi</taxon>
        <taxon>Actinopterygii</taxon>
        <taxon>Neopterygii</taxon>
        <taxon>Teleostei</taxon>
        <taxon>Ostariophysi</taxon>
        <taxon>Cypriniformes</taxon>
        <taxon>Cyprinidae</taxon>
        <taxon>Labeoninae</taxon>
        <taxon>Labeonini</taxon>
        <taxon>Cirrhinus</taxon>
    </lineage>
</organism>
<proteinExistence type="predicted"/>
<dbReference type="Gene3D" id="1.10.340.70">
    <property type="match status" value="1"/>
</dbReference>
<evidence type="ECO:0000313" key="2">
    <source>
        <dbReference type="EMBL" id="KAL0177460.1"/>
    </source>
</evidence>
<dbReference type="Pfam" id="PF05380">
    <property type="entry name" value="Peptidase_A17"/>
    <property type="match status" value="1"/>
</dbReference>
<evidence type="ECO:0000259" key="1">
    <source>
        <dbReference type="PROSITE" id="PS50994"/>
    </source>
</evidence>
<dbReference type="InterPro" id="IPR040676">
    <property type="entry name" value="DUF5641"/>
</dbReference>
<dbReference type="Pfam" id="PF18701">
    <property type="entry name" value="DUF5641"/>
    <property type="match status" value="1"/>
</dbReference>
<dbReference type="InterPro" id="IPR036397">
    <property type="entry name" value="RNaseH_sf"/>
</dbReference>
<dbReference type="PROSITE" id="PS50994">
    <property type="entry name" value="INTEGRASE"/>
    <property type="match status" value="1"/>
</dbReference>
<dbReference type="InterPro" id="IPR001584">
    <property type="entry name" value="Integrase_cat-core"/>
</dbReference>
<name>A0ABD0PUR5_CIRMR</name>
<feature type="domain" description="Integrase catalytic" evidence="1">
    <location>
        <begin position="766"/>
        <end position="953"/>
    </location>
</feature>
<dbReference type="InterPro" id="IPR008042">
    <property type="entry name" value="Retrotrans_Pao"/>
</dbReference>
<protein>
    <recommendedName>
        <fullName evidence="1">Integrase catalytic domain-containing protein</fullName>
    </recommendedName>
</protein>
<dbReference type="SUPFAM" id="SSF56672">
    <property type="entry name" value="DNA/RNA polymerases"/>
    <property type="match status" value="1"/>
</dbReference>
<feature type="non-terminal residue" evidence="2">
    <location>
        <position position="1064"/>
    </location>
</feature>
<accession>A0ABD0PUR5</accession>
<dbReference type="PANTHER" id="PTHR47331">
    <property type="entry name" value="PHD-TYPE DOMAIN-CONTAINING PROTEIN"/>
    <property type="match status" value="1"/>
</dbReference>